<dbReference type="Proteomes" id="UP000199415">
    <property type="component" value="Unassembled WGS sequence"/>
</dbReference>
<feature type="domain" description="MoaB/Mog" evidence="2">
    <location>
        <begin position="172"/>
        <end position="305"/>
    </location>
</feature>
<dbReference type="Gene3D" id="3.90.550.10">
    <property type="entry name" value="Spore Coat Polysaccharide Biosynthesis Protein SpsA, Chain A"/>
    <property type="match status" value="1"/>
</dbReference>
<dbReference type="PANTHER" id="PTHR43777:SF1">
    <property type="entry name" value="MOLYBDENUM COFACTOR CYTIDYLYLTRANSFERASE"/>
    <property type="match status" value="1"/>
</dbReference>
<sequence>MRFGTVSVAEAEGTILAHSQQVGDTTFKKGRHLSAADVVALRAAGVNAVIAARLEDGDLDEDAAARRMAEACQGANMSASTAATGRVNLFAEHDGVLVYDRTALDRVNGVDEAVTIAALEPYARVGAGQIVATIKIIPIAVPAATVAQAAEMAAAQAPSLLRVAPFRARSAGLVQTTLPGTRDKVLAKTTETVRTRLESLGSTLAAEERTAHTPDDVAGALSRLLGRGCDLILMLGASATVDRRDTLPAAIEQAGGTVERFGMPVDPGNLLVLGYLEGAAVLGMPGSARSPRIGGNDWVLWRLCAGFDVTSAEIARMGSGGRLKEIHSRPLPRTHAAPASTSAPRTPPRIAGLVLAAGQSRRAGDHNKLLAAIDGTPLVRRTVDTVLASHANPVTVVTGHDREAVEAALNGAEVATVYNPDHASGMASSLRTGVKALPPDIDGVVVVLADMPDLTATVIDRLVAAFAPDHGAAICVPTWQGKRGNPVLFAKRFLPEMLEIEGDVGAKPLLHAHAEAVREVAMPDAGILHDLDTAEALAAYTRSSAG</sequence>
<dbReference type="Pfam" id="PF12804">
    <property type="entry name" value="NTP_transf_3"/>
    <property type="match status" value="1"/>
</dbReference>
<dbReference type="GO" id="GO:0016779">
    <property type="term" value="F:nucleotidyltransferase activity"/>
    <property type="evidence" value="ECO:0007669"/>
    <property type="project" value="UniProtKB-KW"/>
</dbReference>
<dbReference type="SMART" id="SM00852">
    <property type="entry name" value="MoCF_biosynth"/>
    <property type="match status" value="1"/>
</dbReference>
<dbReference type="PANTHER" id="PTHR43777">
    <property type="entry name" value="MOLYBDENUM COFACTOR CYTIDYLYLTRANSFERASE"/>
    <property type="match status" value="1"/>
</dbReference>
<dbReference type="InterPro" id="IPR012184">
    <property type="entry name" value="Bifunc_Mopterin-bd"/>
</dbReference>
<dbReference type="SUPFAM" id="SSF53218">
    <property type="entry name" value="Molybdenum cofactor biosynthesis proteins"/>
    <property type="match status" value="1"/>
</dbReference>
<dbReference type="InterPro" id="IPR025877">
    <property type="entry name" value="MobA-like_NTP_Trfase"/>
</dbReference>
<dbReference type="PIRSF" id="PIRSF036626">
    <property type="entry name" value="MPTBd_MobAlike"/>
    <property type="match status" value="1"/>
</dbReference>
<proteinExistence type="predicted"/>
<reference evidence="3 4" key="1">
    <citation type="submission" date="2016-10" db="EMBL/GenBank/DDBJ databases">
        <authorList>
            <person name="de Groot N.N."/>
        </authorList>
    </citation>
    <scope>NUCLEOTIDE SEQUENCE [LARGE SCALE GENOMIC DNA]</scope>
    <source>
        <strain evidence="3 4">DSM 25584</strain>
    </source>
</reference>
<organism evidence="3 4">
    <name type="scientific">Limimonas halophila</name>
    <dbReference type="NCBI Taxonomy" id="1082479"/>
    <lineage>
        <taxon>Bacteria</taxon>
        <taxon>Pseudomonadati</taxon>
        <taxon>Pseudomonadota</taxon>
        <taxon>Alphaproteobacteria</taxon>
        <taxon>Rhodospirillales</taxon>
        <taxon>Rhodovibrionaceae</taxon>
        <taxon>Limimonas</taxon>
    </lineage>
</organism>
<dbReference type="STRING" id="1082479.SAMN05216241_102307"/>
<keyword evidence="3" id="KW-0548">Nucleotidyltransferase</keyword>
<dbReference type="Gene3D" id="3.40.980.10">
    <property type="entry name" value="MoaB/Mog-like domain"/>
    <property type="match status" value="1"/>
</dbReference>
<evidence type="ECO:0000313" key="4">
    <source>
        <dbReference type="Proteomes" id="UP000199415"/>
    </source>
</evidence>
<accession>A0A1G7NU66</accession>
<name>A0A1G7NU66_9PROT</name>
<evidence type="ECO:0000313" key="3">
    <source>
        <dbReference type="EMBL" id="SDF77473.1"/>
    </source>
</evidence>
<gene>
    <name evidence="3" type="ORF">SAMN05216241_102307</name>
</gene>
<protein>
    <submittedName>
        <fullName evidence="3">Molybdopterin molybdochelatase /molybdenum cofactor cytidylyltransferase</fullName>
    </submittedName>
</protein>
<dbReference type="EMBL" id="FNCE01000002">
    <property type="protein sequence ID" value="SDF77473.1"/>
    <property type="molecule type" value="Genomic_DNA"/>
</dbReference>
<evidence type="ECO:0000259" key="2">
    <source>
        <dbReference type="SMART" id="SM00852"/>
    </source>
</evidence>
<keyword evidence="4" id="KW-1185">Reference proteome</keyword>
<dbReference type="InterPro" id="IPR001453">
    <property type="entry name" value="MoaB/Mog_dom"/>
</dbReference>
<dbReference type="InterPro" id="IPR036425">
    <property type="entry name" value="MoaB/Mog-like_dom_sf"/>
</dbReference>
<dbReference type="RefSeq" id="WP_090018928.1">
    <property type="nucleotide sequence ID" value="NZ_FNCE01000002.1"/>
</dbReference>
<keyword evidence="1" id="KW-0460">Magnesium</keyword>
<dbReference type="SUPFAM" id="SSF53448">
    <property type="entry name" value="Nucleotide-diphospho-sugar transferases"/>
    <property type="match status" value="1"/>
</dbReference>
<dbReference type="OrthoDB" id="9779263at2"/>
<dbReference type="CDD" id="cd04182">
    <property type="entry name" value="GT_2_like_f"/>
    <property type="match status" value="1"/>
</dbReference>
<dbReference type="InterPro" id="IPR029044">
    <property type="entry name" value="Nucleotide-diphossugar_trans"/>
</dbReference>
<dbReference type="AlphaFoldDB" id="A0A1G7NU66"/>
<dbReference type="CDD" id="cd03522">
    <property type="entry name" value="MoeA_like"/>
    <property type="match status" value="1"/>
</dbReference>
<evidence type="ECO:0000256" key="1">
    <source>
        <dbReference type="ARBA" id="ARBA00022842"/>
    </source>
</evidence>
<keyword evidence="3" id="KW-0808">Transferase</keyword>